<organism evidence="2 3">
    <name type="scientific">Thioploca ingrica</name>
    <dbReference type="NCBI Taxonomy" id="40754"/>
    <lineage>
        <taxon>Bacteria</taxon>
        <taxon>Pseudomonadati</taxon>
        <taxon>Pseudomonadota</taxon>
        <taxon>Gammaproteobacteria</taxon>
        <taxon>Thiotrichales</taxon>
        <taxon>Thiotrichaceae</taxon>
        <taxon>Thioploca</taxon>
    </lineage>
</organism>
<dbReference type="Pfam" id="PF00535">
    <property type="entry name" value="Glycos_transf_2"/>
    <property type="match status" value="1"/>
</dbReference>
<evidence type="ECO:0000313" key="2">
    <source>
        <dbReference type="EMBL" id="BAP54482.1"/>
    </source>
</evidence>
<dbReference type="InterPro" id="IPR017853">
    <property type="entry name" value="GH"/>
</dbReference>
<dbReference type="KEGG" id="tig:THII_0185"/>
<dbReference type="AlphaFoldDB" id="A0A090AGW5"/>
<dbReference type="PANTHER" id="PTHR43179:SF7">
    <property type="entry name" value="RHAMNOSYLTRANSFERASE WBBL"/>
    <property type="match status" value="1"/>
</dbReference>
<dbReference type="STRING" id="40754.THII_0185"/>
<gene>
    <name evidence="2" type="ORF">THII_0185</name>
</gene>
<accession>A0A090AGW5</accession>
<dbReference type="SUPFAM" id="SSF53448">
    <property type="entry name" value="Nucleotide-diphospho-sugar transferases"/>
    <property type="match status" value="1"/>
</dbReference>
<dbReference type="EMBL" id="AP014633">
    <property type="protein sequence ID" value="BAP54482.1"/>
    <property type="molecule type" value="Genomic_DNA"/>
</dbReference>
<dbReference type="SUPFAM" id="SSF51445">
    <property type="entry name" value="(Trans)glycosidases"/>
    <property type="match status" value="1"/>
</dbReference>
<dbReference type="HOGENOM" id="CLU_282266_0_0_6"/>
<keyword evidence="3" id="KW-1185">Reference proteome</keyword>
<reference evidence="2 3" key="1">
    <citation type="journal article" date="2014" name="ISME J.">
        <title>Ecophysiology of Thioploca ingrica as revealed by the complete genome sequence supplemented with proteomic evidence.</title>
        <authorList>
            <person name="Kojima H."/>
            <person name="Ogura Y."/>
            <person name="Yamamoto N."/>
            <person name="Togashi T."/>
            <person name="Mori H."/>
            <person name="Watanabe T."/>
            <person name="Nemoto F."/>
            <person name="Kurokawa K."/>
            <person name="Hayashi T."/>
            <person name="Fukui M."/>
        </authorList>
    </citation>
    <scope>NUCLEOTIDE SEQUENCE [LARGE SCALE GENOMIC DNA]</scope>
</reference>
<dbReference type="InterPro" id="IPR001173">
    <property type="entry name" value="Glyco_trans_2-like"/>
</dbReference>
<name>A0A090AGW5_9GAMM</name>
<sequence length="1107" mass="126832">MIHPPIITHPISRVVQLIEDKLPSSALLGQNRQPITDKIPYGNIPVTLTSETCLQFHLIPQEEVITGIQLRFGTYCRVNHCQVTIRLNDYTHRFNASELLDNELIDIFLPHPQKCLPGQPLRLELYSEDATENNVVAVWCMKIPPTFFDNLTLQPFTLPTISSPQVSIVIPVFNKALYTYNCLLTVQACDPEINKEVIVINNASTDETVDLLQQLQVGFKVIHNSTNQGFVQACRQGARIAAGEWIVFLNNDTQVTPGWLANMIKAMNTDPQIGITGSKLIYPSGWLQEAGGIIFNDASGWNYGRLQDPTDPRFNQSRAVDYCSGASLMIRKNLWEQSGGFDIRYAPAYYEDTDLCFAVRQLGYKIWYCHNSEVVHHEGITSGTDINQGYKAYQLINQKKFQAKWWAVLATHFPPPPQTSPELAALHLVTDKPLTFRIPDHKILATHLLGQGWAANFWSYLNLHKVDEELKLIQSMGFNTVIILVPWVGFQTQVNPITYYEDYFILFKQLLDKVQLHDLKVILRLGYTHDNGPPSEPEGFLRQIVVGADAVMLTAWCDYLERLWSIAQSYPNLLGGFISWEDFFLMDLTHIPLDNRLLFAERTGYQNYLKQHYPLETLAIHYQQAFATYTEIPIPAFKSNGIQLFSEFWDDLLINKIFKISKQHFPLLTMEVRIDCDPQAESYICHQTTFDISVDTHLTMIYYTPAWGASNEGQLESADTLLKRLPVLFETVRNQTNHNVIFIDQFNFIDNTPGFERNTGILPQQVAQFLVEVAPILQQQTIGYGLWAWRDVRANALKNGLFERNYPSWDLSQGEIVFDAVEQKKVVLLKSGGTLQQLLSTCFGVPLVTDKLFQFDFKIKPTVAFTRQKPSLLAISVSYAHQVCYENQVSWRSQDWQAIHLEGLPFGTGYELKLENQGTPLLLADFYLYQHYQENGIIDANGQEKIFYQQFISLNQQLSVSQQPSPKTFFRLEEITPSIFNGLFPDRWMGKTLTGIIAKPKELDYFTFIVKAYIPENWPDYHNYLTITLGNQIYCVHHPIGTGYNEIIIDSLTHAEFEPILFLQFEAETVFSPNQYDTYSEDNREVSLLLIEFGFVAYEKINKILTH</sequence>
<dbReference type="GO" id="GO:0016740">
    <property type="term" value="F:transferase activity"/>
    <property type="evidence" value="ECO:0007669"/>
    <property type="project" value="UniProtKB-KW"/>
</dbReference>
<dbReference type="Gene3D" id="3.20.20.80">
    <property type="entry name" value="Glycosidases"/>
    <property type="match status" value="1"/>
</dbReference>
<dbReference type="Gene3D" id="3.90.550.10">
    <property type="entry name" value="Spore Coat Polysaccharide Biosynthesis Protein SpsA, Chain A"/>
    <property type="match status" value="1"/>
</dbReference>
<dbReference type="CDD" id="cd04186">
    <property type="entry name" value="GT_2_like_c"/>
    <property type="match status" value="1"/>
</dbReference>
<evidence type="ECO:0000313" key="3">
    <source>
        <dbReference type="Proteomes" id="UP000031623"/>
    </source>
</evidence>
<evidence type="ECO:0000259" key="1">
    <source>
        <dbReference type="Pfam" id="PF00535"/>
    </source>
</evidence>
<dbReference type="Proteomes" id="UP000031623">
    <property type="component" value="Chromosome"/>
</dbReference>
<dbReference type="PANTHER" id="PTHR43179">
    <property type="entry name" value="RHAMNOSYLTRANSFERASE WBBL"/>
    <property type="match status" value="1"/>
</dbReference>
<protein>
    <submittedName>
        <fullName evidence="2">Glycosyl transferase, family 2</fullName>
    </submittedName>
</protein>
<keyword evidence="2" id="KW-0808">Transferase</keyword>
<proteinExistence type="predicted"/>
<feature type="domain" description="Glycosyltransferase 2-like" evidence="1">
    <location>
        <begin position="167"/>
        <end position="335"/>
    </location>
</feature>
<dbReference type="InterPro" id="IPR029044">
    <property type="entry name" value="Nucleotide-diphossugar_trans"/>
</dbReference>